<evidence type="ECO:0000256" key="2">
    <source>
        <dbReference type="ARBA" id="ARBA00049106"/>
    </source>
</evidence>
<dbReference type="PANTHER" id="PTHR39428:SF3">
    <property type="entry name" value="DEAZAFLAVIN-DEPENDENT NITROREDUCTASE"/>
    <property type="match status" value="1"/>
</dbReference>
<gene>
    <name evidence="4" type="ORF">BCL57_001186</name>
</gene>
<dbReference type="Gene3D" id="2.30.110.10">
    <property type="entry name" value="Electron Transport, Fmn-binding Protein, Chain A"/>
    <property type="match status" value="1"/>
</dbReference>
<keyword evidence="5" id="KW-1185">Reference proteome</keyword>
<comment type="caution">
    <text evidence="4">The sequence shown here is derived from an EMBL/GenBank/DDBJ whole genome shotgun (WGS) entry which is preliminary data.</text>
</comment>
<name>A0ABT1KMG6_9MICO</name>
<accession>A0ABT1KMG6</accession>
<dbReference type="Proteomes" id="UP000893823">
    <property type="component" value="Unassembled WGS sequence"/>
</dbReference>
<proteinExistence type="inferred from homology"/>
<organism evidence="4 5">
    <name type="scientific">Agromyces flavus</name>
    <dbReference type="NCBI Taxonomy" id="589382"/>
    <lineage>
        <taxon>Bacteria</taxon>
        <taxon>Bacillati</taxon>
        <taxon>Actinomycetota</taxon>
        <taxon>Actinomycetes</taxon>
        <taxon>Micrococcales</taxon>
        <taxon>Microbacteriaceae</taxon>
        <taxon>Agromyces</taxon>
    </lineage>
</organism>
<evidence type="ECO:0000256" key="3">
    <source>
        <dbReference type="SAM" id="MobiDB-lite"/>
    </source>
</evidence>
<dbReference type="NCBIfam" id="TIGR00026">
    <property type="entry name" value="hi_GC_TIGR00026"/>
    <property type="match status" value="1"/>
</dbReference>
<feature type="region of interest" description="Disordered" evidence="3">
    <location>
        <begin position="1"/>
        <end position="53"/>
    </location>
</feature>
<dbReference type="Pfam" id="PF04075">
    <property type="entry name" value="F420H2_quin_red"/>
    <property type="match status" value="1"/>
</dbReference>
<dbReference type="EMBL" id="SODL02000002">
    <property type="protein sequence ID" value="MCP2367032.1"/>
    <property type="molecule type" value="Genomic_DNA"/>
</dbReference>
<evidence type="ECO:0000313" key="5">
    <source>
        <dbReference type="Proteomes" id="UP000893823"/>
    </source>
</evidence>
<comment type="catalytic activity">
    <reaction evidence="2">
        <text>oxidized coenzyme F420-(gamma-L-Glu)(n) + a quinol + H(+) = reduced coenzyme F420-(gamma-L-Glu)(n) + a quinone</text>
        <dbReference type="Rhea" id="RHEA:39663"/>
        <dbReference type="Rhea" id="RHEA-COMP:12939"/>
        <dbReference type="Rhea" id="RHEA-COMP:14378"/>
        <dbReference type="ChEBI" id="CHEBI:15378"/>
        <dbReference type="ChEBI" id="CHEBI:24646"/>
        <dbReference type="ChEBI" id="CHEBI:132124"/>
        <dbReference type="ChEBI" id="CHEBI:133980"/>
        <dbReference type="ChEBI" id="CHEBI:139511"/>
    </reaction>
</comment>
<dbReference type="InterPro" id="IPR012349">
    <property type="entry name" value="Split_barrel_FMN-bd"/>
</dbReference>
<evidence type="ECO:0000256" key="1">
    <source>
        <dbReference type="ARBA" id="ARBA00008710"/>
    </source>
</evidence>
<dbReference type="InterPro" id="IPR004378">
    <property type="entry name" value="F420H2_quin_Rdtase"/>
</dbReference>
<evidence type="ECO:0000313" key="4">
    <source>
        <dbReference type="EMBL" id="MCP2367032.1"/>
    </source>
</evidence>
<comment type="similarity">
    <text evidence="1">Belongs to the F420H(2)-dependent quinone reductase family.</text>
</comment>
<sequence>MSATTGNPGAHPRVGVVKDPNEEERMPLQGEYAPSTSKWARDQAETYEATGGREASTLRGRPVIVLTTVGAKSGKLRKTALMRVEHEGEYAVVASQGGEPEHPAWYFNIVKQPHVELQDGDVRRDYLAREVTGDEKAAWWQRATEVWPPYDDYQAKTDRQIPIFVLTPIDVT</sequence>
<reference evidence="4" key="1">
    <citation type="submission" date="2022-06" db="EMBL/GenBank/DDBJ databases">
        <title>Genomic Encyclopedia of Type Strains, Phase III (KMG-III): the genomes of soil and plant-associated and newly described type strains.</title>
        <authorList>
            <person name="Whitman W."/>
        </authorList>
    </citation>
    <scope>NUCLEOTIDE SEQUENCE</scope>
    <source>
        <strain evidence="4">CPCC 202695</strain>
    </source>
</reference>
<dbReference type="PANTHER" id="PTHR39428">
    <property type="entry name" value="F420H(2)-DEPENDENT QUINONE REDUCTASE RV1261C"/>
    <property type="match status" value="1"/>
</dbReference>
<protein>
    <submittedName>
        <fullName evidence="4">Deazaflavin-dependent oxidoreductase (Nitroreductase family)</fullName>
    </submittedName>
</protein>